<evidence type="ECO:0000256" key="3">
    <source>
        <dbReference type="ARBA" id="ARBA00023274"/>
    </source>
</evidence>
<evidence type="ECO:0008006" key="7">
    <source>
        <dbReference type="Google" id="ProtNLM"/>
    </source>
</evidence>
<dbReference type="AlphaFoldDB" id="A0A9W9TIN4"/>
<name>A0A9W9TIN4_9EURO</name>
<dbReference type="GO" id="GO:0006412">
    <property type="term" value="P:translation"/>
    <property type="evidence" value="ECO:0007669"/>
    <property type="project" value="InterPro"/>
</dbReference>
<dbReference type="InterPro" id="IPR003256">
    <property type="entry name" value="Ribosomal_uL24"/>
</dbReference>
<evidence type="ECO:0000256" key="1">
    <source>
        <dbReference type="ARBA" id="ARBA00010618"/>
    </source>
</evidence>
<keyword evidence="2" id="KW-0689">Ribosomal protein</keyword>
<organism evidence="5 6">
    <name type="scientific">Penicillium chermesinum</name>
    <dbReference type="NCBI Taxonomy" id="63820"/>
    <lineage>
        <taxon>Eukaryota</taxon>
        <taxon>Fungi</taxon>
        <taxon>Dikarya</taxon>
        <taxon>Ascomycota</taxon>
        <taxon>Pezizomycotina</taxon>
        <taxon>Eurotiomycetes</taxon>
        <taxon>Eurotiomycetidae</taxon>
        <taxon>Eurotiales</taxon>
        <taxon>Aspergillaceae</taxon>
        <taxon>Penicillium</taxon>
    </lineage>
</organism>
<reference evidence="5" key="1">
    <citation type="submission" date="2022-11" db="EMBL/GenBank/DDBJ databases">
        <authorList>
            <person name="Petersen C."/>
        </authorList>
    </citation>
    <scope>NUCLEOTIDE SEQUENCE</scope>
    <source>
        <strain evidence="5">IBT 19713</strain>
    </source>
</reference>
<gene>
    <name evidence="5" type="ORF">N7468_008645</name>
</gene>
<dbReference type="SUPFAM" id="SSF50104">
    <property type="entry name" value="Translation proteins SH3-like domain"/>
    <property type="match status" value="1"/>
</dbReference>
<dbReference type="PANTHER" id="PTHR12903">
    <property type="entry name" value="MITOCHONDRIAL RIBOSOMAL PROTEIN L24"/>
    <property type="match status" value="1"/>
</dbReference>
<keyword evidence="3" id="KW-0687">Ribonucleoprotein</keyword>
<dbReference type="Pfam" id="PF22682">
    <property type="entry name" value="Ribosomal_uL24m-like"/>
    <property type="match status" value="1"/>
</dbReference>
<reference evidence="5" key="2">
    <citation type="journal article" date="2023" name="IMA Fungus">
        <title>Comparative genomic study of the Penicillium genus elucidates a diverse pangenome and 15 lateral gene transfer events.</title>
        <authorList>
            <person name="Petersen C."/>
            <person name="Sorensen T."/>
            <person name="Nielsen M.R."/>
            <person name="Sondergaard T.E."/>
            <person name="Sorensen J.L."/>
            <person name="Fitzpatrick D.A."/>
            <person name="Frisvad J.C."/>
            <person name="Nielsen K.L."/>
        </authorList>
    </citation>
    <scope>NUCLEOTIDE SEQUENCE</scope>
    <source>
        <strain evidence="5">IBT 19713</strain>
    </source>
</reference>
<sequence length="361" mass="41040">MQKVIQRAATARKQAQSKAFRARKANERIERMDRTRTRKDYNSALMSNIKGAQQARWDDYYKKDLAPMRDAGDRPHTFGAADSVLLHPPALPKNKRRKHILFAAGDRVCVIRGRDKGKINEITQVNKESETVIVKDTNLTEVVVPEWAKDAMGISQDVMTQPLPISMDDVRHVVAVEDGDLTRDCIVEHAYAGPPHFERPSYSQLPRYTRYVSGTGMVIPWPHEAEPGKEVYESDTRGPEVAEASWVPTLDSPPFPSSVIDELRNKYSRFRTRHDPEYVKAKVMEEYRQEYLKSQSLLTPKGEKRALSAAKGVKAKQSRLDENGNVIMDQSTNDFINQFMSMNVKSEVKKADIYSATKESN</sequence>
<dbReference type="InterPro" id="IPR041988">
    <property type="entry name" value="Ribosomal_uL24_KOW"/>
</dbReference>
<dbReference type="InterPro" id="IPR008991">
    <property type="entry name" value="Translation_prot_SH3-like_sf"/>
</dbReference>
<dbReference type="RefSeq" id="XP_058328286.1">
    <property type="nucleotide sequence ID" value="XM_058477941.1"/>
</dbReference>
<proteinExistence type="inferred from homology"/>
<evidence type="ECO:0000313" key="6">
    <source>
        <dbReference type="Proteomes" id="UP001150941"/>
    </source>
</evidence>
<protein>
    <recommendedName>
        <fullName evidence="7">KOW domain-containing protein</fullName>
    </recommendedName>
</protein>
<dbReference type="Gene3D" id="2.30.30.30">
    <property type="match status" value="1"/>
</dbReference>
<feature type="region of interest" description="Disordered" evidence="4">
    <location>
        <begin position="1"/>
        <end position="38"/>
    </location>
</feature>
<comment type="similarity">
    <text evidence="1">Belongs to the universal ribosomal protein uL24 family.</text>
</comment>
<dbReference type="CDD" id="cd06089">
    <property type="entry name" value="KOW_RPL26"/>
    <property type="match status" value="1"/>
</dbReference>
<accession>A0A9W9TIN4</accession>
<dbReference type="GO" id="GO:0003735">
    <property type="term" value="F:structural constituent of ribosome"/>
    <property type="evidence" value="ECO:0007669"/>
    <property type="project" value="InterPro"/>
</dbReference>
<dbReference type="GeneID" id="83205244"/>
<evidence type="ECO:0000313" key="5">
    <source>
        <dbReference type="EMBL" id="KAJ5224103.1"/>
    </source>
</evidence>
<evidence type="ECO:0000256" key="4">
    <source>
        <dbReference type="SAM" id="MobiDB-lite"/>
    </source>
</evidence>
<dbReference type="Proteomes" id="UP001150941">
    <property type="component" value="Unassembled WGS sequence"/>
</dbReference>
<dbReference type="GO" id="GO:0005840">
    <property type="term" value="C:ribosome"/>
    <property type="evidence" value="ECO:0007669"/>
    <property type="project" value="UniProtKB-KW"/>
</dbReference>
<evidence type="ECO:0000256" key="2">
    <source>
        <dbReference type="ARBA" id="ARBA00022980"/>
    </source>
</evidence>
<dbReference type="EMBL" id="JAPQKS010000006">
    <property type="protein sequence ID" value="KAJ5224103.1"/>
    <property type="molecule type" value="Genomic_DNA"/>
</dbReference>
<dbReference type="GO" id="GO:0003723">
    <property type="term" value="F:RNA binding"/>
    <property type="evidence" value="ECO:0007669"/>
    <property type="project" value="InterPro"/>
</dbReference>
<dbReference type="OrthoDB" id="359154at2759"/>
<dbReference type="GO" id="GO:1990904">
    <property type="term" value="C:ribonucleoprotein complex"/>
    <property type="evidence" value="ECO:0007669"/>
    <property type="project" value="UniProtKB-KW"/>
</dbReference>
<comment type="caution">
    <text evidence="5">The sequence shown here is derived from an EMBL/GenBank/DDBJ whole genome shotgun (WGS) entry which is preliminary data.</text>
</comment>
<feature type="compositionally biased region" description="Basic and acidic residues" evidence="4">
    <location>
        <begin position="24"/>
        <end position="38"/>
    </location>
</feature>
<dbReference type="InterPro" id="IPR014722">
    <property type="entry name" value="Rib_uL2_dom2"/>
</dbReference>
<keyword evidence="6" id="KW-1185">Reference proteome</keyword>